<proteinExistence type="predicted"/>
<dbReference type="InterPro" id="IPR035965">
    <property type="entry name" value="PAS-like_dom_sf"/>
</dbReference>
<dbReference type="AlphaFoldDB" id="A0A1H7RYS2"/>
<dbReference type="InterPro" id="IPR000014">
    <property type="entry name" value="PAS"/>
</dbReference>
<dbReference type="Pfam" id="PF08447">
    <property type="entry name" value="PAS_3"/>
    <property type="match status" value="1"/>
</dbReference>
<evidence type="ECO:0000313" key="2">
    <source>
        <dbReference type="EMBL" id="SEL64517.1"/>
    </source>
</evidence>
<dbReference type="OrthoDB" id="266313at2"/>
<reference evidence="2 3" key="1">
    <citation type="submission" date="2016-10" db="EMBL/GenBank/DDBJ databases">
        <authorList>
            <person name="de Groot N.N."/>
        </authorList>
    </citation>
    <scope>NUCLEOTIDE SEQUENCE [LARGE SCALE GENOMIC DNA]</scope>
    <source>
        <strain evidence="2 3">DSM 43357</strain>
    </source>
</reference>
<dbReference type="EMBL" id="FOBF01000006">
    <property type="protein sequence ID" value="SEL64517.1"/>
    <property type="molecule type" value="Genomic_DNA"/>
</dbReference>
<dbReference type="SUPFAM" id="SSF55785">
    <property type="entry name" value="PYP-like sensor domain (PAS domain)"/>
    <property type="match status" value="1"/>
</dbReference>
<keyword evidence="3" id="KW-1185">Reference proteome</keyword>
<evidence type="ECO:0000259" key="1">
    <source>
        <dbReference type="Pfam" id="PF08447"/>
    </source>
</evidence>
<dbReference type="CDD" id="cd00130">
    <property type="entry name" value="PAS"/>
    <property type="match status" value="1"/>
</dbReference>
<feature type="domain" description="PAS fold-3" evidence="1">
    <location>
        <begin position="30"/>
        <end position="98"/>
    </location>
</feature>
<dbReference type="STRING" id="46177.SAMN05660976_02946"/>
<protein>
    <submittedName>
        <fullName evidence="2">Aerotaxis receptor</fullName>
    </submittedName>
</protein>
<dbReference type="Gene3D" id="3.30.450.20">
    <property type="entry name" value="PAS domain"/>
    <property type="match status" value="1"/>
</dbReference>
<sequence>MSFSGIERFISPDELFFSTTDRRGLIRSGNSVFVRVSGFSLDELTGAPHSIVRHPGMPAGAFRLIWERLLDGRAAGAYVRNLAKDGSHYWVFATMTPSPDGFLSVRVAPRTPLAEEVKRLYKDVADVELEAAAREGATRRDVARAGQERLEELLGELGFGSHDAFLTEALTGEVATRGRLASAVYARSRGRGPIAEVLAGAGALASTLADLVLRLEGYRQLSERLLRSFAEVLAVARRLDRAIEAAQTASAAVAATAPVLHNTARVMAVPAGKAVAALERLAPRLASLRSDVADLRLGIALASLHTDMIAAFAAEVLDGVAPPTSLGEVPLLCDAVHGSVLELSARAGRVNQALREVVAEVAEAGERLAEFHRFLGQWRLLVLRRRAGAALGDLVSPIDDEFAASWDGMDMLRSLSAEFEASAVPFDVAELEERVMRIRADALAYRDAS</sequence>
<name>A0A1H7RYS2_9ACTN</name>
<accession>A0A1H7RYS2</accession>
<dbReference type="RefSeq" id="WP_055503635.1">
    <property type="nucleotide sequence ID" value="NZ_BBZG01000001.1"/>
</dbReference>
<keyword evidence="2" id="KW-0675">Receptor</keyword>
<dbReference type="InterPro" id="IPR013655">
    <property type="entry name" value="PAS_fold_3"/>
</dbReference>
<organism evidence="2 3">
    <name type="scientific">Nonomuraea pusilla</name>
    <dbReference type="NCBI Taxonomy" id="46177"/>
    <lineage>
        <taxon>Bacteria</taxon>
        <taxon>Bacillati</taxon>
        <taxon>Actinomycetota</taxon>
        <taxon>Actinomycetes</taxon>
        <taxon>Streptosporangiales</taxon>
        <taxon>Streptosporangiaceae</taxon>
        <taxon>Nonomuraea</taxon>
    </lineage>
</organism>
<gene>
    <name evidence="2" type="ORF">SAMN05660976_02946</name>
</gene>
<dbReference type="Proteomes" id="UP000198953">
    <property type="component" value="Unassembled WGS sequence"/>
</dbReference>
<evidence type="ECO:0000313" key="3">
    <source>
        <dbReference type="Proteomes" id="UP000198953"/>
    </source>
</evidence>